<accession>B6G097</accession>
<proteinExistence type="predicted"/>
<dbReference type="HOGENOM" id="CLU_2022690_0_0_9"/>
<gene>
    <name evidence="2" type="ORF">CLOHIR_01553</name>
</gene>
<evidence type="ECO:0000256" key="1">
    <source>
        <dbReference type="SAM" id="Phobius"/>
    </source>
</evidence>
<organism evidence="2 3">
    <name type="scientific">Peptacetobacter hiranonis (strain DSM 13275 / JCM 10541 / KCTC 15199 / TO-931)</name>
    <name type="common">Clostridium hiranonis</name>
    <dbReference type="NCBI Taxonomy" id="500633"/>
    <lineage>
        <taxon>Bacteria</taxon>
        <taxon>Bacillati</taxon>
        <taxon>Bacillota</taxon>
        <taxon>Clostridia</taxon>
        <taxon>Peptostreptococcales</taxon>
        <taxon>Peptostreptococcaceae</taxon>
        <taxon>Peptacetobacter</taxon>
    </lineage>
</organism>
<dbReference type="Proteomes" id="UP000003178">
    <property type="component" value="Unassembled WGS sequence"/>
</dbReference>
<feature type="transmembrane region" description="Helical" evidence="1">
    <location>
        <begin position="12"/>
        <end position="29"/>
    </location>
</feature>
<evidence type="ECO:0000313" key="3">
    <source>
        <dbReference type="Proteomes" id="UP000003178"/>
    </source>
</evidence>
<keyword evidence="1" id="KW-0812">Transmembrane</keyword>
<protein>
    <submittedName>
        <fullName evidence="2">Uncharacterized protein</fullName>
    </submittedName>
</protein>
<evidence type="ECO:0000313" key="2">
    <source>
        <dbReference type="EMBL" id="EEA84798.1"/>
    </source>
</evidence>
<keyword evidence="1" id="KW-0472">Membrane</keyword>
<dbReference type="RefSeq" id="WP_006440472.1">
    <property type="nucleotide sequence ID" value="NZ_DS995357.1"/>
</dbReference>
<keyword evidence="1" id="KW-1133">Transmembrane helix</keyword>
<sequence length="122" mass="14326">MLDFNKKDYKKFLYYILILAILIPVFIFILDKFNVKNIDKIAFKIVDIYVLLIITYSIISGIIRRNVFSEKNNNSLCMFWLILGIVASIAYIFIGKIIINIYLVLVVLMAIYLYIKSKKVDE</sequence>
<feature type="transmembrane region" description="Helical" evidence="1">
    <location>
        <begin position="75"/>
        <end position="93"/>
    </location>
</feature>
<name>B6G097_PEPHT</name>
<reference evidence="2 3" key="1">
    <citation type="submission" date="2008-09" db="EMBL/GenBank/DDBJ databases">
        <authorList>
            <person name="Fulton L."/>
            <person name="Clifton S."/>
            <person name="Fulton B."/>
            <person name="Xu J."/>
            <person name="Minx P."/>
            <person name="Pepin K.H."/>
            <person name="Johnson M."/>
            <person name="Thiruvilangam P."/>
            <person name="Bhonagiri V."/>
            <person name="Nash W.E."/>
            <person name="Mardis E.R."/>
            <person name="Wilson R.K."/>
        </authorList>
    </citation>
    <scope>NUCLEOTIDE SEQUENCE [LARGE SCALE GENOMIC DNA]</scope>
    <source>
        <strain evidence="2 3">DSM 13275</strain>
    </source>
</reference>
<comment type="caution">
    <text evidence="2">The sequence shown here is derived from an EMBL/GenBank/DDBJ whole genome shotgun (WGS) entry which is preliminary data.</text>
</comment>
<reference evidence="2 3" key="2">
    <citation type="submission" date="2008-10" db="EMBL/GenBank/DDBJ databases">
        <title>Draft genome sequence of Clostridium hiranonis (DSM 13275).</title>
        <authorList>
            <person name="Sudarsanam P."/>
            <person name="Ley R."/>
            <person name="Guruge J."/>
            <person name="Turnbaugh P.J."/>
            <person name="Mahowald M."/>
            <person name="Liep D."/>
            <person name="Gordon J."/>
        </authorList>
    </citation>
    <scope>NUCLEOTIDE SEQUENCE [LARGE SCALE GENOMIC DNA]</scope>
    <source>
        <strain evidence="2 3">DSM 13275</strain>
    </source>
</reference>
<keyword evidence="3" id="KW-1185">Reference proteome</keyword>
<dbReference type="AlphaFoldDB" id="B6G097"/>
<feature type="transmembrane region" description="Helical" evidence="1">
    <location>
        <begin position="41"/>
        <end position="63"/>
    </location>
</feature>
<feature type="transmembrane region" description="Helical" evidence="1">
    <location>
        <begin position="99"/>
        <end position="115"/>
    </location>
</feature>
<dbReference type="EMBL" id="ABWP01000062">
    <property type="protein sequence ID" value="EEA84798.1"/>
    <property type="molecule type" value="Genomic_DNA"/>
</dbReference>